<dbReference type="InterPro" id="IPR023286">
    <property type="entry name" value="ABATE_dom_sf"/>
</dbReference>
<evidence type="ECO:0000313" key="2">
    <source>
        <dbReference type="EMBL" id="MFC0216545.1"/>
    </source>
</evidence>
<protein>
    <submittedName>
        <fullName evidence="2">CGNR zinc finger domain-containing protein</fullName>
    </submittedName>
</protein>
<gene>
    <name evidence="2" type="ORF">ACFFK0_29540</name>
</gene>
<name>A0ABV6DV64_9BACL</name>
<dbReference type="Gene3D" id="1.10.3300.10">
    <property type="entry name" value="Jann2411-like domain"/>
    <property type="match status" value="1"/>
</dbReference>
<sequence>MPKKIAPSFLFIGNHPVLDFINTKIAVDGKPVDLLESFPNMLDWLYKAGFLNEQERGQYEQSWGNNDQGFYALEAARKLRSTLLTMIELCKSGENMEIPQDYLETINDLLHDQVITMKLVYTDHGFVTERHVKIQTPTDLLAPIARAAMDLFSRNTFSLIKKCGNPECVLYFYDNSKNSTRRWCSQKTCGNRMKVMAYLERQRNEIGTENES</sequence>
<dbReference type="PANTHER" id="PTHR35525">
    <property type="entry name" value="BLL6575 PROTEIN"/>
    <property type="match status" value="1"/>
</dbReference>
<dbReference type="InterPro" id="IPR010852">
    <property type="entry name" value="ABATE"/>
</dbReference>
<dbReference type="EMBL" id="JBHLWN010000122">
    <property type="protein sequence ID" value="MFC0216545.1"/>
    <property type="molecule type" value="Genomic_DNA"/>
</dbReference>
<organism evidence="2 3">
    <name type="scientific">Paenibacillus chartarius</name>
    <dbReference type="NCBI Taxonomy" id="747481"/>
    <lineage>
        <taxon>Bacteria</taxon>
        <taxon>Bacillati</taxon>
        <taxon>Bacillota</taxon>
        <taxon>Bacilli</taxon>
        <taxon>Bacillales</taxon>
        <taxon>Paenibacillaceae</taxon>
        <taxon>Paenibacillus</taxon>
    </lineage>
</organism>
<reference evidence="2 3" key="1">
    <citation type="submission" date="2024-09" db="EMBL/GenBank/DDBJ databases">
        <authorList>
            <person name="Sun Q."/>
            <person name="Mori K."/>
        </authorList>
    </citation>
    <scope>NUCLEOTIDE SEQUENCE [LARGE SCALE GENOMIC DNA]</scope>
    <source>
        <strain evidence="2 3">CCM 7759</strain>
    </source>
</reference>
<evidence type="ECO:0000259" key="1">
    <source>
        <dbReference type="Pfam" id="PF11706"/>
    </source>
</evidence>
<evidence type="ECO:0000313" key="3">
    <source>
        <dbReference type="Proteomes" id="UP001589776"/>
    </source>
</evidence>
<dbReference type="Pfam" id="PF11706">
    <property type="entry name" value="zf-CGNR"/>
    <property type="match status" value="1"/>
</dbReference>
<accession>A0ABV6DV64</accession>
<keyword evidence="3" id="KW-1185">Reference proteome</keyword>
<comment type="caution">
    <text evidence="2">The sequence shown here is derived from an EMBL/GenBank/DDBJ whole genome shotgun (WGS) entry which is preliminary data.</text>
</comment>
<dbReference type="RefSeq" id="WP_377474834.1">
    <property type="nucleotide sequence ID" value="NZ_JBHLWN010000122.1"/>
</dbReference>
<proteinExistence type="predicted"/>
<dbReference type="InterPro" id="IPR021005">
    <property type="entry name" value="Znf_CGNR"/>
</dbReference>
<dbReference type="Proteomes" id="UP001589776">
    <property type="component" value="Unassembled WGS sequence"/>
</dbReference>
<dbReference type="PANTHER" id="PTHR35525:SF3">
    <property type="entry name" value="BLL6575 PROTEIN"/>
    <property type="match status" value="1"/>
</dbReference>
<dbReference type="Pfam" id="PF07336">
    <property type="entry name" value="ABATE"/>
    <property type="match status" value="1"/>
</dbReference>
<feature type="domain" description="Zinc finger CGNR" evidence="1">
    <location>
        <begin position="160"/>
        <end position="202"/>
    </location>
</feature>
<dbReference type="SUPFAM" id="SSF160904">
    <property type="entry name" value="Jann2411-like"/>
    <property type="match status" value="1"/>
</dbReference>